<dbReference type="EMBL" id="ASHM01007200">
    <property type="protein sequence ID" value="PNY14871.1"/>
    <property type="molecule type" value="Genomic_DNA"/>
</dbReference>
<protein>
    <submittedName>
        <fullName evidence="3">Clathrin heavy chain</fullName>
    </submittedName>
</protein>
<reference evidence="3 4" key="1">
    <citation type="journal article" date="2014" name="Am. J. Bot.">
        <title>Genome assembly and annotation for red clover (Trifolium pratense; Fabaceae).</title>
        <authorList>
            <person name="Istvanek J."/>
            <person name="Jaros M."/>
            <person name="Krenek A."/>
            <person name="Repkova J."/>
        </authorList>
    </citation>
    <scope>NUCLEOTIDE SEQUENCE [LARGE SCALE GENOMIC DNA]</scope>
    <source>
        <strain evidence="4">cv. Tatra</strain>
        <tissue evidence="3">Young leaves</tissue>
    </source>
</reference>
<evidence type="ECO:0000256" key="2">
    <source>
        <dbReference type="SAM" id="MobiDB-lite"/>
    </source>
</evidence>
<evidence type="ECO:0000313" key="4">
    <source>
        <dbReference type="Proteomes" id="UP000236291"/>
    </source>
</evidence>
<dbReference type="STRING" id="57577.A0A2K3PHW5"/>
<dbReference type="AlphaFoldDB" id="A0A2K3PHW5"/>
<accession>A0A2K3PHW5</accession>
<proteinExistence type="predicted"/>
<name>A0A2K3PHW5_TRIPR</name>
<keyword evidence="1" id="KW-0175">Coiled coil</keyword>
<reference evidence="3 4" key="2">
    <citation type="journal article" date="2017" name="Front. Plant Sci.">
        <title>Gene Classification and Mining of Molecular Markers Useful in Red Clover (Trifolium pratense) Breeding.</title>
        <authorList>
            <person name="Istvanek J."/>
            <person name="Dluhosova J."/>
            <person name="Dluhos P."/>
            <person name="Patkova L."/>
            <person name="Nedelnik J."/>
            <person name="Repkova J."/>
        </authorList>
    </citation>
    <scope>NUCLEOTIDE SEQUENCE [LARGE SCALE GENOMIC DNA]</scope>
    <source>
        <strain evidence="4">cv. Tatra</strain>
        <tissue evidence="3">Young leaves</tissue>
    </source>
</reference>
<organism evidence="3 4">
    <name type="scientific">Trifolium pratense</name>
    <name type="common">Red clover</name>
    <dbReference type="NCBI Taxonomy" id="57577"/>
    <lineage>
        <taxon>Eukaryota</taxon>
        <taxon>Viridiplantae</taxon>
        <taxon>Streptophyta</taxon>
        <taxon>Embryophyta</taxon>
        <taxon>Tracheophyta</taxon>
        <taxon>Spermatophyta</taxon>
        <taxon>Magnoliopsida</taxon>
        <taxon>eudicotyledons</taxon>
        <taxon>Gunneridae</taxon>
        <taxon>Pentapetalae</taxon>
        <taxon>rosids</taxon>
        <taxon>fabids</taxon>
        <taxon>Fabales</taxon>
        <taxon>Fabaceae</taxon>
        <taxon>Papilionoideae</taxon>
        <taxon>50 kb inversion clade</taxon>
        <taxon>NPAAA clade</taxon>
        <taxon>Hologalegina</taxon>
        <taxon>IRL clade</taxon>
        <taxon>Trifolieae</taxon>
        <taxon>Trifolium</taxon>
    </lineage>
</organism>
<evidence type="ECO:0000256" key="1">
    <source>
        <dbReference type="SAM" id="Coils"/>
    </source>
</evidence>
<gene>
    <name evidence="3" type="ORF">L195_g011559</name>
</gene>
<sequence>MGYPKNSSLTTFIREYTGKVDELVKDRIEAQNEVKSKEKEEKDVVAQQNMYAQLLPLALPAPPMPGMGGPGYGGSYAPPPPVGGMGMPQMPPFGMPPMGSSSY</sequence>
<evidence type="ECO:0000313" key="3">
    <source>
        <dbReference type="EMBL" id="PNY14871.1"/>
    </source>
</evidence>
<comment type="caution">
    <text evidence="3">The sequence shown here is derived from an EMBL/GenBank/DDBJ whole genome shotgun (WGS) entry which is preliminary data.</text>
</comment>
<feature type="coiled-coil region" evidence="1">
    <location>
        <begin position="13"/>
        <end position="40"/>
    </location>
</feature>
<feature type="region of interest" description="Disordered" evidence="2">
    <location>
        <begin position="81"/>
        <end position="103"/>
    </location>
</feature>
<dbReference type="Proteomes" id="UP000236291">
    <property type="component" value="Unassembled WGS sequence"/>
</dbReference>